<feature type="compositionally biased region" description="Low complexity" evidence="2">
    <location>
        <begin position="1"/>
        <end position="26"/>
    </location>
</feature>
<dbReference type="EMBL" id="BAAAQT010000005">
    <property type="protein sequence ID" value="GAA2173269.1"/>
    <property type="molecule type" value="Genomic_DNA"/>
</dbReference>
<evidence type="ECO:0000256" key="2">
    <source>
        <dbReference type="SAM" id="MobiDB-lite"/>
    </source>
</evidence>
<evidence type="ECO:0000313" key="5">
    <source>
        <dbReference type="Proteomes" id="UP001501599"/>
    </source>
</evidence>
<evidence type="ECO:0000313" key="4">
    <source>
        <dbReference type="EMBL" id="GAA2173269.1"/>
    </source>
</evidence>
<evidence type="ECO:0000256" key="1">
    <source>
        <dbReference type="ARBA" id="ARBA00043967"/>
    </source>
</evidence>
<feature type="domain" description="SUF system FeS cluster assembly SufBD core" evidence="3">
    <location>
        <begin position="155"/>
        <end position="381"/>
    </location>
</feature>
<comment type="similarity">
    <text evidence="1">Belongs to the iron-sulfur cluster assembly SufBD family.</text>
</comment>
<accession>A0ABN3APZ4</accession>
<sequence>MTTAETSTADTTETAAGAARTDPGAAPRRERSAVPVQTRSGRPTSFDPDAFGMPTGREVNWKLSDVQRLAPLFVDEATETGEAQAIAYDVAAIEAAGYLVPSKGHDAPVRGEIFVPEDVTAALAWKHGEDALHIRIPEGETVDEPLVVRLVGQGADRHGQAHVVIEAQPGSVATVVLEHTGSAAYAQNVEIIVRDGARLTVVAVHEWEDDAVHAAAHQAVVGARAYLKHVVVSFGGGVVRVNPSMRLAGEGSSGDMLGLAFADAGQHLESQVYMHHEGVATKGDVLYKGALQGKGARTVWIGDVLIGHGATGTDSYEKNQNLVLTDGTRADSIPNLEIETGDIAGAGHASATGRFDDEQLFYLQARGIPEEQARRLVVVGFLMEIVQRIGIPALEERLAADIEAEIARGAGLAPASRAGA</sequence>
<dbReference type="PANTHER" id="PTHR43575:SF1">
    <property type="entry name" value="PROTEIN ABCI7, CHLOROPLASTIC"/>
    <property type="match status" value="1"/>
</dbReference>
<dbReference type="NCBIfam" id="TIGR01981">
    <property type="entry name" value="sufD"/>
    <property type="match status" value="1"/>
</dbReference>
<keyword evidence="5" id="KW-1185">Reference proteome</keyword>
<proteinExistence type="inferred from homology"/>
<feature type="region of interest" description="Disordered" evidence="2">
    <location>
        <begin position="1"/>
        <end position="53"/>
    </location>
</feature>
<evidence type="ECO:0000259" key="3">
    <source>
        <dbReference type="Pfam" id="PF01458"/>
    </source>
</evidence>
<dbReference type="Proteomes" id="UP001501599">
    <property type="component" value="Unassembled WGS sequence"/>
</dbReference>
<dbReference type="Pfam" id="PF01458">
    <property type="entry name" value="SUFBD_core"/>
    <property type="match status" value="1"/>
</dbReference>
<dbReference type="RefSeq" id="WP_344342220.1">
    <property type="nucleotide sequence ID" value="NZ_BAAAQT010000005.1"/>
</dbReference>
<name>A0ABN3APZ4_9MICO</name>
<dbReference type="InterPro" id="IPR055346">
    <property type="entry name" value="Fe-S_cluster_assembly_SufBD"/>
</dbReference>
<gene>
    <name evidence="4" type="primary">sufD</name>
    <name evidence="4" type="ORF">GCM10009846_14560</name>
</gene>
<reference evidence="5" key="1">
    <citation type="journal article" date="2019" name="Int. J. Syst. Evol. Microbiol.">
        <title>The Global Catalogue of Microorganisms (GCM) 10K type strain sequencing project: providing services to taxonomists for standard genome sequencing and annotation.</title>
        <authorList>
            <consortium name="The Broad Institute Genomics Platform"/>
            <consortium name="The Broad Institute Genome Sequencing Center for Infectious Disease"/>
            <person name="Wu L."/>
            <person name="Ma J."/>
        </authorList>
    </citation>
    <scope>NUCLEOTIDE SEQUENCE [LARGE SCALE GENOMIC DNA]</scope>
    <source>
        <strain evidence="5">JCM 16026</strain>
    </source>
</reference>
<dbReference type="InterPro" id="IPR011542">
    <property type="entry name" value="SUF_FeS_clus_asmbl_SufD"/>
</dbReference>
<organism evidence="4 5">
    <name type="scientific">Agrococcus versicolor</name>
    <dbReference type="NCBI Taxonomy" id="501482"/>
    <lineage>
        <taxon>Bacteria</taxon>
        <taxon>Bacillati</taxon>
        <taxon>Actinomycetota</taxon>
        <taxon>Actinomycetes</taxon>
        <taxon>Micrococcales</taxon>
        <taxon>Microbacteriaceae</taxon>
        <taxon>Agrococcus</taxon>
    </lineage>
</organism>
<comment type="caution">
    <text evidence="4">The sequence shown here is derived from an EMBL/GenBank/DDBJ whole genome shotgun (WGS) entry which is preliminary data.</text>
</comment>
<dbReference type="PANTHER" id="PTHR43575">
    <property type="entry name" value="PROTEIN ABCI7, CHLOROPLASTIC"/>
    <property type="match status" value="1"/>
</dbReference>
<dbReference type="InterPro" id="IPR000825">
    <property type="entry name" value="SUF_FeS_clus_asmbl_SufBD_core"/>
</dbReference>
<protein>
    <submittedName>
        <fullName evidence="4">Fe-S cluster assembly protein SufD</fullName>
    </submittedName>
</protein>
<dbReference type="InterPro" id="IPR037284">
    <property type="entry name" value="SUF_FeS_clus_asmbl_SufBD_sf"/>
</dbReference>
<dbReference type="SUPFAM" id="SSF101960">
    <property type="entry name" value="Stabilizer of iron transporter SufD"/>
    <property type="match status" value="1"/>
</dbReference>